<comment type="caution">
    <text evidence="3">The sequence shown here is derived from an EMBL/GenBank/DDBJ whole genome shotgun (WGS) entry which is preliminary data.</text>
</comment>
<reference evidence="3 4" key="1">
    <citation type="journal article" date="2019" name="Int. J. Syst. Evol. Microbiol.">
        <title>The Global Catalogue of Microorganisms (GCM) 10K type strain sequencing project: providing services to taxonomists for standard genome sequencing and annotation.</title>
        <authorList>
            <consortium name="The Broad Institute Genomics Platform"/>
            <consortium name="The Broad Institute Genome Sequencing Center for Infectious Disease"/>
            <person name="Wu L."/>
            <person name="Ma J."/>
        </authorList>
    </citation>
    <scope>NUCLEOTIDE SEQUENCE [LARGE SCALE GENOMIC DNA]</scope>
    <source>
        <strain evidence="3 4">JCM 15313</strain>
    </source>
</reference>
<evidence type="ECO:0000313" key="4">
    <source>
        <dbReference type="Proteomes" id="UP001501585"/>
    </source>
</evidence>
<organism evidence="3 4">
    <name type="scientific">Nocardiopsis rhodophaea</name>
    <dbReference type="NCBI Taxonomy" id="280238"/>
    <lineage>
        <taxon>Bacteria</taxon>
        <taxon>Bacillati</taxon>
        <taxon>Actinomycetota</taxon>
        <taxon>Actinomycetes</taxon>
        <taxon>Streptosporangiales</taxon>
        <taxon>Nocardiopsidaceae</taxon>
        <taxon>Nocardiopsis</taxon>
    </lineage>
</organism>
<dbReference type="EMBL" id="BAAAPC010000004">
    <property type="protein sequence ID" value="GAA1989003.1"/>
    <property type="molecule type" value="Genomic_DNA"/>
</dbReference>
<dbReference type="CDD" id="cd06223">
    <property type="entry name" value="PRTases_typeI"/>
    <property type="match status" value="1"/>
</dbReference>
<sequence>MTMNPLPVSLPFTDRSEAGRRLAERVRTLDLRNEPIVLALPRGGVPVAAELARRLRIPLDVLMVRKIGLPGHAELGVGAIAEDGQVAFDDVALARLHVSRDALMATVDQERAELDRRLRAYRGSRGAPRLADRDVIVVDDGVATGGTARSALRMVRRAHPARLVLAVPVGSQSAMEALRPEVDDLVVLTAPENFHAVGEWYRDFAQLTDADVTALLTELREAETGGEAERAVRIRAGDVYLDGDLATPANVRGAVVVALGHGRHDPRHRSVAARTRRSGLATLLIDLFTAEEWNRVNGGGEEVTAMTLGERLEEVVGWLRRATELGDARVGLFGSGAGAPAALVAAAGRPDDVAAVAAHGGRIDLAEERLPGVRAPTLVLVQGDDSFLRELAEWAMSRMGAPHELCVVPGAEQLLGEPGGWQEVRDAVAEWFDRHL</sequence>
<evidence type="ECO:0000259" key="2">
    <source>
        <dbReference type="Pfam" id="PF01738"/>
    </source>
</evidence>
<dbReference type="Gene3D" id="3.40.50.2020">
    <property type="match status" value="1"/>
</dbReference>
<dbReference type="Proteomes" id="UP001501585">
    <property type="component" value="Unassembled WGS sequence"/>
</dbReference>
<feature type="domain" description="Phosphoribosyltransferase" evidence="1">
    <location>
        <begin position="20"/>
        <end position="174"/>
    </location>
</feature>
<dbReference type="InterPro" id="IPR002925">
    <property type="entry name" value="Dienelactn_hydro"/>
</dbReference>
<gene>
    <name evidence="3" type="ORF">GCM10009799_13390</name>
</gene>
<dbReference type="SUPFAM" id="SSF53271">
    <property type="entry name" value="PRTase-like"/>
    <property type="match status" value="1"/>
</dbReference>
<keyword evidence="4" id="KW-1185">Reference proteome</keyword>
<evidence type="ECO:0000259" key="1">
    <source>
        <dbReference type="Pfam" id="PF00156"/>
    </source>
</evidence>
<keyword evidence="3" id="KW-0328">Glycosyltransferase</keyword>
<keyword evidence="3" id="KW-0808">Transferase</keyword>
<name>A0ABN2SMA3_9ACTN</name>
<dbReference type="Pfam" id="PF00156">
    <property type="entry name" value="Pribosyltran"/>
    <property type="match status" value="1"/>
</dbReference>
<proteinExistence type="predicted"/>
<dbReference type="InterPro" id="IPR029057">
    <property type="entry name" value="PRTase-like"/>
</dbReference>
<evidence type="ECO:0000313" key="3">
    <source>
        <dbReference type="EMBL" id="GAA1989003.1"/>
    </source>
</evidence>
<dbReference type="Pfam" id="PF01738">
    <property type="entry name" value="DLH"/>
    <property type="match status" value="1"/>
</dbReference>
<dbReference type="SUPFAM" id="SSF53474">
    <property type="entry name" value="alpha/beta-Hydrolases"/>
    <property type="match status" value="1"/>
</dbReference>
<dbReference type="Gene3D" id="3.30.1310.20">
    <property type="entry name" value="PRTase-like"/>
    <property type="match status" value="1"/>
</dbReference>
<dbReference type="GO" id="GO:0016757">
    <property type="term" value="F:glycosyltransferase activity"/>
    <property type="evidence" value="ECO:0007669"/>
    <property type="project" value="UniProtKB-KW"/>
</dbReference>
<accession>A0ABN2SMA3</accession>
<dbReference type="InterPro" id="IPR000836">
    <property type="entry name" value="PRTase_dom"/>
</dbReference>
<feature type="domain" description="Dienelactone hydrolase" evidence="2">
    <location>
        <begin position="242"/>
        <end position="411"/>
    </location>
</feature>
<dbReference type="Gene3D" id="3.40.50.1820">
    <property type="entry name" value="alpha/beta hydrolase"/>
    <property type="match status" value="1"/>
</dbReference>
<protein>
    <submittedName>
        <fullName evidence="3">Phosphoribosyltransferase family protein</fullName>
    </submittedName>
</protein>
<dbReference type="InterPro" id="IPR029058">
    <property type="entry name" value="AB_hydrolase_fold"/>
</dbReference>